<evidence type="ECO:0000313" key="3">
    <source>
        <dbReference type="Proteomes" id="UP000243502"/>
    </source>
</evidence>
<dbReference type="KEGG" id="pter:C2L65_24605"/>
<dbReference type="EMBL" id="CP026112">
    <property type="protein sequence ID" value="AUT62775.1"/>
    <property type="molecule type" value="Genomic_DNA"/>
</dbReference>
<evidence type="ECO:0000259" key="1">
    <source>
        <dbReference type="Pfam" id="PF07883"/>
    </source>
</evidence>
<name>A0A2I8ET32_9BURK</name>
<dbReference type="InterPro" id="IPR013096">
    <property type="entry name" value="Cupin_2"/>
</dbReference>
<gene>
    <name evidence="2" type="ORF">C2L65_24605</name>
</gene>
<sequence>MDTPTPTPRPQAVIVKPEQALPIKPFGLDMQVLLSTEDTGGAISVIMACHQPGEGPPDHVHFDQEETFFVVDGSYEITVGEQTTIAGPGTIVFIPRNVVHRFKNIGTSAARMLDWSLPGGQDHYFKAISELAASGGFSGEKVMEISKKFDTNFPSRR</sequence>
<dbReference type="InterPro" id="IPR011051">
    <property type="entry name" value="RmlC_Cupin_sf"/>
</dbReference>
<dbReference type="Proteomes" id="UP000243502">
    <property type="component" value="Chromosome 2"/>
</dbReference>
<dbReference type="RefSeq" id="WP_042310827.1">
    <property type="nucleotide sequence ID" value="NZ_CP026112.1"/>
</dbReference>
<evidence type="ECO:0000313" key="2">
    <source>
        <dbReference type="EMBL" id="AUT62775.1"/>
    </source>
</evidence>
<dbReference type="OrthoDB" id="2648023at2"/>
<dbReference type="Gene3D" id="2.60.120.10">
    <property type="entry name" value="Jelly Rolls"/>
    <property type="match status" value="1"/>
</dbReference>
<dbReference type="PANTHER" id="PTHR36440:SF1">
    <property type="entry name" value="PUTATIVE (AFU_ORTHOLOGUE AFUA_8G07350)-RELATED"/>
    <property type="match status" value="1"/>
</dbReference>
<dbReference type="SUPFAM" id="SSF51182">
    <property type="entry name" value="RmlC-like cupins"/>
    <property type="match status" value="1"/>
</dbReference>
<dbReference type="InterPro" id="IPR053146">
    <property type="entry name" value="QDO-like"/>
</dbReference>
<protein>
    <submittedName>
        <fullName evidence="2">Cupin domain-containing protein</fullName>
    </submittedName>
</protein>
<dbReference type="InterPro" id="IPR014710">
    <property type="entry name" value="RmlC-like_jellyroll"/>
</dbReference>
<dbReference type="Pfam" id="PF07883">
    <property type="entry name" value="Cupin_2"/>
    <property type="match status" value="1"/>
</dbReference>
<proteinExistence type="predicted"/>
<organism evidence="2 3">
    <name type="scientific">Paraburkholderia terrae</name>
    <dbReference type="NCBI Taxonomy" id="311230"/>
    <lineage>
        <taxon>Bacteria</taxon>
        <taxon>Pseudomonadati</taxon>
        <taxon>Pseudomonadota</taxon>
        <taxon>Betaproteobacteria</taxon>
        <taxon>Burkholderiales</taxon>
        <taxon>Burkholderiaceae</taxon>
        <taxon>Paraburkholderia</taxon>
    </lineage>
</organism>
<dbReference type="AlphaFoldDB" id="A0A2I8ET32"/>
<reference evidence="2 3" key="1">
    <citation type="submission" date="2018-01" db="EMBL/GenBank/DDBJ databases">
        <title>Species boundaries and ecological features among Paraburkholderia terrae DSMZ17804T, P. hospita DSMZ17164T and P. caribensis DSMZ13236T.</title>
        <authorList>
            <person name="Pratama A.A."/>
        </authorList>
    </citation>
    <scope>NUCLEOTIDE SEQUENCE [LARGE SCALE GENOMIC DNA]</scope>
    <source>
        <strain evidence="2 3">DSM 17804</strain>
    </source>
</reference>
<accession>A0A2I8ET32</accession>
<dbReference type="PANTHER" id="PTHR36440">
    <property type="entry name" value="PUTATIVE (AFU_ORTHOLOGUE AFUA_8G07350)-RELATED"/>
    <property type="match status" value="1"/>
</dbReference>
<feature type="domain" description="Cupin type-2" evidence="1">
    <location>
        <begin position="50"/>
        <end position="115"/>
    </location>
</feature>